<feature type="compositionally biased region" description="Basic and acidic residues" evidence="1">
    <location>
        <begin position="251"/>
        <end position="264"/>
    </location>
</feature>
<dbReference type="AlphaFoldDB" id="A0A6A6STG3"/>
<keyword evidence="3" id="KW-1185">Reference proteome</keyword>
<gene>
    <name evidence="2" type="ORF">K491DRAFT_720889</name>
</gene>
<evidence type="ECO:0000313" key="3">
    <source>
        <dbReference type="Proteomes" id="UP000799324"/>
    </source>
</evidence>
<dbReference type="Proteomes" id="UP000799324">
    <property type="component" value="Unassembled WGS sequence"/>
</dbReference>
<dbReference type="EMBL" id="MU004460">
    <property type="protein sequence ID" value="KAF2650291.1"/>
    <property type="molecule type" value="Genomic_DNA"/>
</dbReference>
<evidence type="ECO:0000256" key="1">
    <source>
        <dbReference type="SAM" id="MobiDB-lite"/>
    </source>
</evidence>
<organism evidence="2 3">
    <name type="scientific">Lophiostoma macrostomum CBS 122681</name>
    <dbReference type="NCBI Taxonomy" id="1314788"/>
    <lineage>
        <taxon>Eukaryota</taxon>
        <taxon>Fungi</taxon>
        <taxon>Dikarya</taxon>
        <taxon>Ascomycota</taxon>
        <taxon>Pezizomycotina</taxon>
        <taxon>Dothideomycetes</taxon>
        <taxon>Pleosporomycetidae</taxon>
        <taxon>Pleosporales</taxon>
        <taxon>Lophiostomataceae</taxon>
        <taxon>Lophiostoma</taxon>
    </lineage>
</organism>
<protein>
    <submittedName>
        <fullName evidence="2">Uncharacterized protein</fullName>
    </submittedName>
</protein>
<feature type="region of interest" description="Disordered" evidence="1">
    <location>
        <begin position="251"/>
        <end position="290"/>
    </location>
</feature>
<reference evidence="2" key="1">
    <citation type="journal article" date="2020" name="Stud. Mycol.">
        <title>101 Dothideomycetes genomes: a test case for predicting lifestyles and emergence of pathogens.</title>
        <authorList>
            <person name="Haridas S."/>
            <person name="Albert R."/>
            <person name="Binder M."/>
            <person name="Bloem J."/>
            <person name="Labutti K."/>
            <person name="Salamov A."/>
            <person name="Andreopoulos B."/>
            <person name="Baker S."/>
            <person name="Barry K."/>
            <person name="Bills G."/>
            <person name="Bluhm B."/>
            <person name="Cannon C."/>
            <person name="Castanera R."/>
            <person name="Culley D."/>
            <person name="Daum C."/>
            <person name="Ezra D."/>
            <person name="Gonzalez J."/>
            <person name="Henrissat B."/>
            <person name="Kuo A."/>
            <person name="Liang C."/>
            <person name="Lipzen A."/>
            <person name="Lutzoni F."/>
            <person name="Magnuson J."/>
            <person name="Mondo S."/>
            <person name="Nolan M."/>
            <person name="Ohm R."/>
            <person name="Pangilinan J."/>
            <person name="Park H.-J."/>
            <person name="Ramirez L."/>
            <person name="Alfaro M."/>
            <person name="Sun H."/>
            <person name="Tritt A."/>
            <person name="Yoshinaga Y."/>
            <person name="Zwiers L.-H."/>
            <person name="Turgeon B."/>
            <person name="Goodwin S."/>
            <person name="Spatafora J."/>
            <person name="Crous P."/>
            <person name="Grigoriev I."/>
        </authorList>
    </citation>
    <scope>NUCLEOTIDE SEQUENCE</scope>
    <source>
        <strain evidence="2">CBS 122681</strain>
    </source>
</reference>
<accession>A0A6A6STG3</accession>
<sequence>MRSPRTNQLYKKFANHIRNYLAAKAELHPEPDNFGNFWKGVKKHIGRKAWEKLGPVSPGSSLLLVLFWTEIVESAKRDAERLCLKLRLFPELLSFEKYVETIEGYMNQLVEAEAADLPRHSRESEFAEQIERYMAFPSGKPDESLPTQVQAGKRIKALERHVEALDTHSRVRQTALIGGAPTQERRACVSSGGVGLIFPEFAGIREALSVSAVQDAVQFPGLRREGENEEGRGEGIWLLSSAWRFAVVRGREGGSEQSWREKVDGGGGDEQTARRNAGRSSGALWSRYED</sequence>
<proteinExistence type="predicted"/>
<evidence type="ECO:0000313" key="2">
    <source>
        <dbReference type="EMBL" id="KAF2650291.1"/>
    </source>
</evidence>
<name>A0A6A6STG3_9PLEO</name>